<evidence type="ECO:0000259" key="8">
    <source>
        <dbReference type="Pfam" id="PF01618"/>
    </source>
</evidence>
<evidence type="ECO:0000256" key="4">
    <source>
        <dbReference type="ARBA" id="ARBA00022989"/>
    </source>
</evidence>
<keyword evidence="5 7" id="KW-0472">Membrane</keyword>
<dbReference type="PANTHER" id="PTHR30625:SF18">
    <property type="entry name" value="TONB2 ENERGY TRANSDUCTION SYSTEM INNER MEMBRANE COMPONENT EXBB"/>
    <property type="match status" value="1"/>
</dbReference>
<sequence length="173" mass="19419">MHEVMMLMRDFLDTGGSVLWLILGATILLWWLILERFSYIYRDFPQDFKSTAARWEQRRDKSSWYGNNVRKQMISELDCQLSTNMKIIPSLVALLPMLGLLGTVTGMIQVFDVLAVTGSNNPRSMADGVSAATIPTMAGMVAALTAIPVMSILDRRYKKALRDVHDTLAPQHG</sequence>
<dbReference type="AlphaFoldDB" id="A0A3D8MFG4"/>
<protein>
    <submittedName>
        <fullName evidence="9">MotA/TolQ/ExbB proton channel family protein</fullName>
    </submittedName>
</protein>
<evidence type="ECO:0000256" key="7">
    <source>
        <dbReference type="SAM" id="Phobius"/>
    </source>
</evidence>
<dbReference type="Pfam" id="PF01618">
    <property type="entry name" value="MotA_ExbB"/>
    <property type="match status" value="1"/>
</dbReference>
<keyword evidence="2" id="KW-1003">Cell membrane</keyword>
<dbReference type="EMBL" id="QRHA01000001">
    <property type="protein sequence ID" value="RDV29244.1"/>
    <property type="molecule type" value="Genomic_DNA"/>
</dbReference>
<feature type="transmembrane region" description="Helical" evidence="7">
    <location>
        <begin position="91"/>
        <end position="111"/>
    </location>
</feature>
<evidence type="ECO:0000313" key="9">
    <source>
        <dbReference type="EMBL" id="RDV29244.1"/>
    </source>
</evidence>
<dbReference type="GO" id="GO:0017038">
    <property type="term" value="P:protein import"/>
    <property type="evidence" value="ECO:0007669"/>
    <property type="project" value="TreeGrafter"/>
</dbReference>
<feature type="transmembrane region" description="Helical" evidence="7">
    <location>
        <begin position="15"/>
        <end position="34"/>
    </location>
</feature>
<feature type="transmembrane region" description="Helical" evidence="7">
    <location>
        <begin position="131"/>
        <end position="153"/>
    </location>
</feature>
<evidence type="ECO:0000256" key="2">
    <source>
        <dbReference type="ARBA" id="ARBA00022475"/>
    </source>
</evidence>
<keyword evidence="6" id="KW-0813">Transport</keyword>
<comment type="caution">
    <text evidence="9">The sequence shown here is derived from an EMBL/GenBank/DDBJ whole genome shotgun (WGS) entry which is preliminary data.</text>
</comment>
<evidence type="ECO:0000256" key="3">
    <source>
        <dbReference type="ARBA" id="ARBA00022692"/>
    </source>
</evidence>
<comment type="subcellular location">
    <subcellularLocation>
        <location evidence="1">Cell membrane</location>
        <topology evidence="1">Multi-pass membrane protein</topology>
    </subcellularLocation>
    <subcellularLocation>
        <location evidence="6">Membrane</location>
        <topology evidence="6">Multi-pass membrane protein</topology>
    </subcellularLocation>
</comment>
<evidence type="ECO:0000313" key="10">
    <source>
        <dbReference type="Proteomes" id="UP000256561"/>
    </source>
</evidence>
<dbReference type="Proteomes" id="UP000256561">
    <property type="component" value="Unassembled WGS sequence"/>
</dbReference>
<organism evidence="9 10">
    <name type="scientific">Alteromonas aestuariivivens</name>
    <dbReference type="NCBI Taxonomy" id="1938339"/>
    <lineage>
        <taxon>Bacteria</taxon>
        <taxon>Pseudomonadati</taxon>
        <taxon>Pseudomonadota</taxon>
        <taxon>Gammaproteobacteria</taxon>
        <taxon>Alteromonadales</taxon>
        <taxon>Alteromonadaceae</taxon>
        <taxon>Alteromonas/Salinimonas group</taxon>
        <taxon>Alteromonas</taxon>
    </lineage>
</organism>
<dbReference type="InterPro" id="IPR050790">
    <property type="entry name" value="ExbB/TolQ_transport"/>
</dbReference>
<evidence type="ECO:0000256" key="6">
    <source>
        <dbReference type="RuleBase" id="RU004057"/>
    </source>
</evidence>
<feature type="domain" description="MotA/TolQ/ExbB proton channel" evidence="8">
    <location>
        <begin position="69"/>
        <end position="162"/>
    </location>
</feature>
<name>A0A3D8MFG4_9ALTE</name>
<dbReference type="OrthoDB" id="4045at2"/>
<keyword evidence="4 7" id="KW-1133">Transmembrane helix</keyword>
<keyword evidence="3 7" id="KW-0812">Transmembrane</keyword>
<accession>A0A3D8MFG4</accession>
<gene>
    <name evidence="9" type="ORF">DXV75_01945</name>
</gene>
<dbReference type="PANTHER" id="PTHR30625">
    <property type="entry name" value="PROTEIN TOLQ"/>
    <property type="match status" value="1"/>
</dbReference>
<comment type="similarity">
    <text evidence="6">Belongs to the exbB/tolQ family.</text>
</comment>
<dbReference type="RefSeq" id="WP_115591534.1">
    <property type="nucleotide sequence ID" value="NZ_QRHA01000001.1"/>
</dbReference>
<evidence type="ECO:0000256" key="5">
    <source>
        <dbReference type="ARBA" id="ARBA00023136"/>
    </source>
</evidence>
<proteinExistence type="inferred from homology"/>
<dbReference type="GO" id="GO:0005886">
    <property type="term" value="C:plasma membrane"/>
    <property type="evidence" value="ECO:0007669"/>
    <property type="project" value="UniProtKB-SubCell"/>
</dbReference>
<dbReference type="InterPro" id="IPR002898">
    <property type="entry name" value="MotA_ExbB_proton_chnl"/>
</dbReference>
<keyword evidence="10" id="KW-1185">Reference proteome</keyword>
<reference evidence="10" key="1">
    <citation type="submission" date="2018-08" db="EMBL/GenBank/DDBJ databases">
        <authorList>
            <person name="Zhang J."/>
            <person name="Du Z.-J."/>
        </authorList>
    </citation>
    <scope>NUCLEOTIDE SEQUENCE [LARGE SCALE GENOMIC DNA]</scope>
    <source>
        <strain evidence="10">KCTC 52655</strain>
    </source>
</reference>
<evidence type="ECO:0000256" key="1">
    <source>
        <dbReference type="ARBA" id="ARBA00004651"/>
    </source>
</evidence>
<keyword evidence="6" id="KW-0653">Protein transport</keyword>